<dbReference type="Proteomes" id="UP000596742">
    <property type="component" value="Unassembled WGS sequence"/>
</dbReference>
<feature type="compositionally biased region" description="Low complexity" evidence="2">
    <location>
        <begin position="1063"/>
        <end position="1074"/>
    </location>
</feature>
<dbReference type="EMBL" id="UYJE01001316">
    <property type="protein sequence ID" value="VDI01192.1"/>
    <property type="molecule type" value="Genomic_DNA"/>
</dbReference>
<sequence>MENDNHRSSSDLGLSQPLGFQDFDLQENHIWCDQCKSLKQELKKLQDEHALNYSTLKKKIISTDLLIKKYKSKCDDYDVQNKRHEDFFKKYEDLQRESETLNTQLGSTLQQLEPLRKAKTILDADNKQKLQEVQSLRDRLAGLELTLRQYEEMSRETSTYKDRYDVLKKENQKKIQNLETINQKNEALLNKVRDENKNLRSDGSNQLRKQRKLEEKMKRLADRVERYWGILRQNGLLPKGEKKLLTDYGDFSVSQDEEENVDEENKEEEEEDSNESNKFPWIFSPLVQALSPLPPSPMPCRMNKPLICNMESDEENIDDMANILESELLRSSPVWQTSRSQSLLRKVQTLSPLVEIKQKPKNKVSNTSKNDRKIELLKSNSFIKMTEGEGESLSDSDSENVISNEMDVNFTGKQSHDNFKVLSLDSLEKPNEKGDNLEKVLESEKTRSEKSDSKVELSEHSAFKKFNPKTIKDMPIKSKAVKKTEPVQKAACLEVYPNEFIPVKPSEDKCVDKISKNKPSLNTSRKIEFAEKPAGDGLKTKNANKLSDKINKSDTNQRTDTGFIDNNSLKEKKDSGDNGFDLDDLVYDNCHLEDNSTREFCETPNLDDLPLVKKKDENIIHQQEKPLCKSDDSQQRSHTENTQKDSLHKKCAKDENRIQTSEKLTRSMIRQESGGFALKSQSSLESENLYSKSSSSQVIQNEISRTGDLYSNENLDAVVKEKIDKEKDQNLKTKDEMTVNKIVQKESAAKHSDRKISHQDSLGFKVDIIDNHVDNSDCNLNTELRTAHTGLEVVNVSEPNVDKEIVSSVICEKNEKSENHILKEKYLKFIESRRSSQDSIADTERISADIELKMSSKGDNKNGDKNTERDNYQTHSSEKSKIIDLKEDLPTAKVKKKNKDKKKVIEKNKINDIGQICNSASESSQVNIPTKTLHQLVLHGLNTKTVPSSTVISPDIHDVCFKIESQPKSLHSPLPLSPLTVSPFDFTIPMMISPLPPSPARQSEPVSPLPGSPWIEDDVSETHSNRSTPINVPKKRTKSRPCSFSSSVPIHAIHVKPISACNSASTSTDQTSSAKKPVPAERDPLTLNRKQRISRVPKQGAALKRKSLEPIASEIKDKKKCTKEKKSETQEEKVVLKQETGYWKDVEIYLQQYICLYHMTPEDIKVKLLTDKDPAAVLPAVILWTTQYLRSSEEEMLNSMYRSCKNKEETKPGPFLTTQESRLVDLFVYIIHNNIWVEFKTRLLDALWNCIMLRDVVTILGRTALCRMFTGICKKEGNVDFVRVLFYRIVTSGYPRYITLGLSMIGVWPEVLYKTNTDPSILLTTFEFCIMKILLTDKEKHEKVIVCYSSLCNWSKPQNMEAPAVMRILLQELLKITKQDETDSVISDQQFEVCKSLELLLLTEDSDFFKNSFTPICLNQFFQKIKGNANMNGGFPLTYIKSIVNIAATILGRIMDPKFAAKNTRKFMLGLLLLATVSMEAKELIANALLDIAFIAPMPIFTQLKEWFQKDQKSISSQLKQRIEHTRTVLTSYEGKLSSFSFK</sequence>
<feature type="region of interest" description="Disordered" evidence="2">
    <location>
        <begin position="995"/>
        <end position="1043"/>
    </location>
</feature>
<feature type="compositionally biased region" description="Polar residues" evidence="2">
    <location>
        <begin position="558"/>
        <end position="567"/>
    </location>
</feature>
<evidence type="ECO:0000313" key="3">
    <source>
        <dbReference type="EMBL" id="VDI01192.1"/>
    </source>
</evidence>
<proteinExistence type="predicted"/>
<feature type="region of interest" description="Disordered" evidence="2">
    <location>
        <begin position="1063"/>
        <end position="1083"/>
    </location>
</feature>
<feature type="region of interest" description="Disordered" evidence="2">
    <location>
        <begin position="250"/>
        <end position="277"/>
    </location>
</feature>
<reference evidence="3" key="1">
    <citation type="submission" date="2018-11" db="EMBL/GenBank/DDBJ databases">
        <authorList>
            <person name="Alioto T."/>
            <person name="Alioto T."/>
        </authorList>
    </citation>
    <scope>NUCLEOTIDE SEQUENCE</scope>
</reference>
<keyword evidence="1" id="KW-0175">Coiled coil</keyword>
<evidence type="ECO:0000256" key="1">
    <source>
        <dbReference type="SAM" id="Coils"/>
    </source>
</evidence>
<feature type="compositionally biased region" description="Basic and acidic residues" evidence="2">
    <location>
        <begin position="546"/>
        <end position="557"/>
    </location>
</feature>
<comment type="caution">
    <text evidence="3">The sequence shown here is derived from an EMBL/GenBank/DDBJ whole genome shotgun (WGS) entry which is preliminary data.</text>
</comment>
<feature type="region of interest" description="Disordered" evidence="2">
    <location>
        <begin position="430"/>
        <end position="456"/>
    </location>
</feature>
<keyword evidence="4" id="KW-1185">Reference proteome</keyword>
<evidence type="ECO:0000313" key="4">
    <source>
        <dbReference type="Proteomes" id="UP000596742"/>
    </source>
</evidence>
<protein>
    <submittedName>
        <fullName evidence="3">Uncharacterized protein</fullName>
    </submittedName>
</protein>
<feature type="region of interest" description="Disordered" evidence="2">
    <location>
        <begin position="623"/>
        <end position="656"/>
    </location>
</feature>
<feature type="region of interest" description="Disordered" evidence="2">
    <location>
        <begin position="532"/>
        <end position="578"/>
    </location>
</feature>
<dbReference type="OrthoDB" id="6116385at2759"/>
<feature type="compositionally biased region" description="Acidic residues" evidence="2">
    <location>
        <begin position="255"/>
        <end position="274"/>
    </location>
</feature>
<name>A0A8B6C6S9_MYTGA</name>
<feature type="coiled-coil region" evidence="1">
    <location>
        <begin position="84"/>
        <end position="202"/>
    </location>
</feature>
<gene>
    <name evidence="3" type="ORF">MGAL_10B023900</name>
</gene>
<feature type="coiled-coil region" evidence="1">
    <location>
        <begin position="1112"/>
        <end position="1139"/>
    </location>
</feature>
<accession>A0A8B6C6S9</accession>
<feature type="region of interest" description="Disordered" evidence="2">
    <location>
        <begin position="851"/>
        <end position="884"/>
    </location>
</feature>
<organism evidence="3 4">
    <name type="scientific">Mytilus galloprovincialis</name>
    <name type="common">Mediterranean mussel</name>
    <dbReference type="NCBI Taxonomy" id="29158"/>
    <lineage>
        <taxon>Eukaryota</taxon>
        <taxon>Metazoa</taxon>
        <taxon>Spiralia</taxon>
        <taxon>Lophotrochozoa</taxon>
        <taxon>Mollusca</taxon>
        <taxon>Bivalvia</taxon>
        <taxon>Autobranchia</taxon>
        <taxon>Pteriomorphia</taxon>
        <taxon>Mytilida</taxon>
        <taxon>Mytiloidea</taxon>
        <taxon>Mytilidae</taxon>
        <taxon>Mytilinae</taxon>
        <taxon>Mytilus</taxon>
    </lineage>
</organism>
<evidence type="ECO:0000256" key="2">
    <source>
        <dbReference type="SAM" id="MobiDB-lite"/>
    </source>
</evidence>